<protein>
    <submittedName>
        <fullName evidence="1">Uncharacterized protein</fullName>
    </submittedName>
</protein>
<dbReference type="EMBL" id="GGEC01072760">
    <property type="protein sequence ID" value="MBX53244.1"/>
    <property type="molecule type" value="Transcribed_RNA"/>
</dbReference>
<accession>A0A2P2PET9</accession>
<dbReference type="AlphaFoldDB" id="A0A2P2PET9"/>
<proteinExistence type="predicted"/>
<sequence>MQHAHDTRKRKECLCHENHEKLETRFGKFSNFLPQVY</sequence>
<reference evidence="1" key="1">
    <citation type="submission" date="2018-02" db="EMBL/GenBank/DDBJ databases">
        <title>Rhizophora mucronata_Transcriptome.</title>
        <authorList>
            <person name="Meera S.P."/>
            <person name="Sreeshan A."/>
            <person name="Augustine A."/>
        </authorList>
    </citation>
    <scope>NUCLEOTIDE SEQUENCE</scope>
    <source>
        <tissue evidence="1">Leaf</tissue>
    </source>
</reference>
<evidence type="ECO:0000313" key="1">
    <source>
        <dbReference type="EMBL" id="MBX53244.1"/>
    </source>
</evidence>
<name>A0A2P2PET9_RHIMU</name>
<organism evidence="1">
    <name type="scientific">Rhizophora mucronata</name>
    <name type="common">Asiatic mangrove</name>
    <dbReference type="NCBI Taxonomy" id="61149"/>
    <lineage>
        <taxon>Eukaryota</taxon>
        <taxon>Viridiplantae</taxon>
        <taxon>Streptophyta</taxon>
        <taxon>Embryophyta</taxon>
        <taxon>Tracheophyta</taxon>
        <taxon>Spermatophyta</taxon>
        <taxon>Magnoliopsida</taxon>
        <taxon>eudicotyledons</taxon>
        <taxon>Gunneridae</taxon>
        <taxon>Pentapetalae</taxon>
        <taxon>rosids</taxon>
        <taxon>fabids</taxon>
        <taxon>Malpighiales</taxon>
        <taxon>Rhizophoraceae</taxon>
        <taxon>Rhizophora</taxon>
    </lineage>
</organism>